<organism evidence="1 2">
    <name type="scientific">Ilex paraguariensis</name>
    <name type="common">yerba mate</name>
    <dbReference type="NCBI Taxonomy" id="185542"/>
    <lineage>
        <taxon>Eukaryota</taxon>
        <taxon>Viridiplantae</taxon>
        <taxon>Streptophyta</taxon>
        <taxon>Embryophyta</taxon>
        <taxon>Tracheophyta</taxon>
        <taxon>Spermatophyta</taxon>
        <taxon>Magnoliopsida</taxon>
        <taxon>eudicotyledons</taxon>
        <taxon>Gunneridae</taxon>
        <taxon>Pentapetalae</taxon>
        <taxon>asterids</taxon>
        <taxon>campanulids</taxon>
        <taxon>Aquifoliales</taxon>
        <taxon>Aquifoliaceae</taxon>
        <taxon>Ilex</taxon>
    </lineage>
</organism>
<reference evidence="1 2" key="1">
    <citation type="submission" date="2024-02" db="EMBL/GenBank/DDBJ databases">
        <authorList>
            <person name="Vignale AGUSTIN F."/>
            <person name="Sosa J E."/>
            <person name="Modenutti C."/>
        </authorList>
    </citation>
    <scope>NUCLEOTIDE SEQUENCE [LARGE SCALE GENOMIC DNA]</scope>
</reference>
<dbReference type="Proteomes" id="UP001642360">
    <property type="component" value="Unassembled WGS sequence"/>
</dbReference>
<gene>
    <name evidence="1" type="ORF">ILEXP_LOCUS43859</name>
</gene>
<evidence type="ECO:0000313" key="2">
    <source>
        <dbReference type="Proteomes" id="UP001642360"/>
    </source>
</evidence>
<protein>
    <submittedName>
        <fullName evidence="1">Uncharacterized protein</fullName>
    </submittedName>
</protein>
<comment type="caution">
    <text evidence="1">The sequence shown here is derived from an EMBL/GenBank/DDBJ whole genome shotgun (WGS) entry which is preliminary data.</text>
</comment>
<dbReference type="EMBL" id="CAUOFW020006281">
    <property type="protein sequence ID" value="CAK9174121.1"/>
    <property type="molecule type" value="Genomic_DNA"/>
</dbReference>
<feature type="non-terminal residue" evidence="1">
    <location>
        <position position="1"/>
    </location>
</feature>
<name>A0ABC8U518_9AQUA</name>
<evidence type="ECO:0000313" key="1">
    <source>
        <dbReference type="EMBL" id="CAK9174121.1"/>
    </source>
</evidence>
<proteinExistence type="predicted"/>
<keyword evidence="2" id="KW-1185">Reference proteome</keyword>
<accession>A0ABC8U518</accession>
<sequence length="83" mass="9704">DLVIEVSTSEDETECIEDLQDAYNEFYKECPKQGEKLLSLSMRLKTSEDENKTLHVHLVMFKAYVVGLEEEKKFLLDKLSFLE</sequence>
<dbReference type="AlphaFoldDB" id="A0ABC8U518"/>